<dbReference type="EMBL" id="HG739095">
    <property type="protein sequence ID" value="CDP03581.1"/>
    <property type="molecule type" value="Genomic_DNA"/>
</dbReference>
<dbReference type="AlphaFoldDB" id="A0A068U4Y9"/>
<evidence type="ECO:0000313" key="1">
    <source>
        <dbReference type="EMBL" id="CDP03581.1"/>
    </source>
</evidence>
<protein>
    <submittedName>
        <fullName evidence="1">Uncharacterized protein</fullName>
    </submittedName>
</protein>
<proteinExistence type="predicted"/>
<sequence length="77" mass="8657">MLPDRIADWTSMLPLANPIFVEIDGSQLDAWRPSAKCKTACGPVNWGPTLLTISNADYPLKNEELLTMHQLQFFPLN</sequence>
<organism evidence="1 2">
    <name type="scientific">Coffea canephora</name>
    <name type="common">Robusta coffee</name>
    <dbReference type="NCBI Taxonomy" id="49390"/>
    <lineage>
        <taxon>Eukaryota</taxon>
        <taxon>Viridiplantae</taxon>
        <taxon>Streptophyta</taxon>
        <taxon>Embryophyta</taxon>
        <taxon>Tracheophyta</taxon>
        <taxon>Spermatophyta</taxon>
        <taxon>Magnoliopsida</taxon>
        <taxon>eudicotyledons</taxon>
        <taxon>Gunneridae</taxon>
        <taxon>Pentapetalae</taxon>
        <taxon>asterids</taxon>
        <taxon>lamiids</taxon>
        <taxon>Gentianales</taxon>
        <taxon>Rubiaceae</taxon>
        <taxon>Ixoroideae</taxon>
        <taxon>Gardenieae complex</taxon>
        <taxon>Bertiereae - Coffeeae clade</taxon>
        <taxon>Coffeeae</taxon>
        <taxon>Coffea</taxon>
    </lineage>
</organism>
<dbReference type="InParanoid" id="A0A068U4Y9"/>
<name>A0A068U4Y9_COFCA</name>
<reference evidence="2" key="1">
    <citation type="journal article" date="2014" name="Science">
        <title>The coffee genome provides insight into the convergent evolution of caffeine biosynthesis.</title>
        <authorList>
            <person name="Denoeud F."/>
            <person name="Carretero-Paulet L."/>
            <person name="Dereeper A."/>
            <person name="Droc G."/>
            <person name="Guyot R."/>
            <person name="Pietrella M."/>
            <person name="Zheng C."/>
            <person name="Alberti A."/>
            <person name="Anthony F."/>
            <person name="Aprea G."/>
            <person name="Aury J.M."/>
            <person name="Bento P."/>
            <person name="Bernard M."/>
            <person name="Bocs S."/>
            <person name="Campa C."/>
            <person name="Cenci A."/>
            <person name="Combes M.C."/>
            <person name="Crouzillat D."/>
            <person name="Da Silva C."/>
            <person name="Daddiego L."/>
            <person name="De Bellis F."/>
            <person name="Dussert S."/>
            <person name="Garsmeur O."/>
            <person name="Gayraud T."/>
            <person name="Guignon V."/>
            <person name="Jahn K."/>
            <person name="Jamilloux V."/>
            <person name="Joet T."/>
            <person name="Labadie K."/>
            <person name="Lan T."/>
            <person name="Leclercq J."/>
            <person name="Lepelley M."/>
            <person name="Leroy T."/>
            <person name="Li L.T."/>
            <person name="Librado P."/>
            <person name="Lopez L."/>
            <person name="Munoz A."/>
            <person name="Noel B."/>
            <person name="Pallavicini A."/>
            <person name="Perrotta G."/>
            <person name="Poncet V."/>
            <person name="Pot D."/>
            <person name="Priyono X."/>
            <person name="Rigoreau M."/>
            <person name="Rouard M."/>
            <person name="Rozas J."/>
            <person name="Tranchant-Dubreuil C."/>
            <person name="VanBuren R."/>
            <person name="Zhang Q."/>
            <person name="Andrade A.C."/>
            <person name="Argout X."/>
            <person name="Bertrand B."/>
            <person name="de Kochko A."/>
            <person name="Graziosi G."/>
            <person name="Henry R.J."/>
            <person name="Jayarama X."/>
            <person name="Ming R."/>
            <person name="Nagai C."/>
            <person name="Rounsley S."/>
            <person name="Sankoff D."/>
            <person name="Giuliano G."/>
            <person name="Albert V.A."/>
            <person name="Wincker P."/>
            <person name="Lashermes P."/>
        </authorList>
    </citation>
    <scope>NUCLEOTIDE SEQUENCE [LARGE SCALE GENOMIC DNA]</scope>
    <source>
        <strain evidence="2">cv. DH200-94</strain>
    </source>
</reference>
<evidence type="ECO:0000313" key="2">
    <source>
        <dbReference type="Proteomes" id="UP000295252"/>
    </source>
</evidence>
<dbReference type="Proteomes" id="UP000295252">
    <property type="component" value="Chromosome I"/>
</dbReference>
<dbReference type="Gramene" id="CDP03581">
    <property type="protein sequence ID" value="CDP03581"/>
    <property type="gene ID" value="GSCOC_T00015993001"/>
</dbReference>
<keyword evidence="2" id="KW-1185">Reference proteome</keyword>
<gene>
    <name evidence="1" type="ORF">GSCOC_T00015993001</name>
</gene>
<accession>A0A068U4Y9</accession>